<gene>
    <name evidence="2" type="ORF">FHS59_001468</name>
</gene>
<dbReference type="Proteomes" id="UP000588604">
    <property type="component" value="Unassembled WGS sequence"/>
</dbReference>
<name>A0A841MGA7_9BACT</name>
<dbReference type="InterPro" id="IPR029044">
    <property type="entry name" value="Nucleotide-diphossugar_trans"/>
</dbReference>
<dbReference type="PANTHER" id="PTHR43685:SF2">
    <property type="entry name" value="GLYCOSYLTRANSFERASE 2-LIKE DOMAIN-CONTAINING PROTEIN"/>
    <property type="match status" value="1"/>
</dbReference>
<protein>
    <submittedName>
        <fullName evidence="2">Glycosyltransferase involved in cell wall biosynthesis</fullName>
    </submittedName>
</protein>
<dbReference type="Pfam" id="PF00535">
    <property type="entry name" value="Glycos_transf_2"/>
    <property type="match status" value="1"/>
</dbReference>
<keyword evidence="3" id="KW-1185">Reference proteome</keyword>
<evidence type="ECO:0000313" key="2">
    <source>
        <dbReference type="EMBL" id="MBB6325853.1"/>
    </source>
</evidence>
<dbReference type="EMBL" id="JACIJO010000001">
    <property type="protein sequence ID" value="MBB6325853.1"/>
    <property type="molecule type" value="Genomic_DNA"/>
</dbReference>
<dbReference type="InterPro" id="IPR050834">
    <property type="entry name" value="Glycosyltransf_2"/>
</dbReference>
<evidence type="ECO:0000313" key="3">
    <source>
        <dbReference type="Proteomes" id="UP000588604"/>
    </source>
</evidence>
<dbReference type="SUPFAM" id="SSF53448">
    <property type="entry name" value="Nucleotide-diphospho-sugar transferases"/>
    <property type="match status" value="1"/>
</dbReference>
<keyword evidence="2" id="KW-0808">Transferase</keyword>
<organism evidence="2 3">
    <name type="scientific">Algoriphagus iocasae</name>
    <dbReference type="NCBI Taxonomy" id="1836499"/>
    <lineage>
        <taxon>Bacteria</taxon>
        <taxon>Pseudomonadati</taxon>
        <taxon>Bacteroidota</taxon>
        <taxon>Cytophagia</taxon>
        <taxon>Cytophagales</taxon>
        <taxon>Cyclobacteriaceae</taxon>
        <taxon>Algoriphagus</taxon>
    </lineage>
</organism>
<dbReference type="Gene3D" id="3.90.550.10">
    <property type="entry name" value="Spore Coat Polysaccharide Biosynthesis Protein SpsA, Chain A"/>
    <property type="match status" value="1"/>
</dbReference>
<dbReference type="CDD" id="cd00761">
    <property type="entry name" value="Glyco_tranf_GTA_type"/>
    <property type="match status" value="1"/>
</dbReference>
<dbReference type="InterPro" id="IPR001173">
    <property type="entry name" value="Glyco_trans_2-like"/>
</dbReference>
<feature type="domain" description="Glycosyltransferase 2-like" evidence="1">
    <location>
        <begin position="4"/>
        <end position="139"/>
    </location>
</feature>
<comment type="caution">
    <text evidence="2">The sequence shown here is derived from an EMBL/GenBank/DDBJ whole genome shotgun (WGS) entry which is preliminary data.</text>
</comment>
<dbReference type="PANTHER" id="PTHR43685">
    <property type="entry name" value="GLYCOSYLTRANSFERASE"/>
    <property type="match status" value="1"/>
</dbReference>
<reference evidence="2 3" key="1">
    <citation type="submission" date="2020-08" db="EMBL/GenBank/DDBJ databases">
        <title>Genomic Encyclopedia of Type Strains, Phase IV (KMG-IV): sequencing the most valuable type-strain genomes for metagenomic binning, comparative biology and taxonomic classification.</title>
        <authorList>
            <person name="Goeker M."/>
        </authorList>
    </citation>
    <scope>NUCLEOTIDE SEQUENCE [LARGE SCALE GENOMIC DNA]</scope>
    <source>
        <strain evidence="2 3">DSM 102044</strain>
    </source>
</reference>
<dbReference type="AlphaFoldDB" id="A0A841MGA7"/>
<dbReference type="RefSeq" id="WP_184494420.1">
    <property type="nucleotide sequence ID" value="NZ_JACIJO010000001.1"/>
</dbReference>
<proteinExistence type="predicted"/>
<accession>A0A841MGA7</accession>
<sequence length="324" mass="37929">MKVSIIIPCYNYSRYLHECFSNLQAMTYQDWEAIVIDDGSTDQTMEVVRSWQTKEPRIQYFYQQNQGVSKARNYGLSKSNGDLIQFLDADDLLSKEKLEVQVAYFKKFQEADLTYTENYYFQDGFSKTKFPDQEMLGREWMIRFSGEGAFAMEQLIRNNLAVVSSPMIRKDLAKKAGNFPESIAHTEDWQYWMQCVLAGARIQFIQNKNAYTLIRVHGKSVSQATQTMRYGELNLRTWLSETLSKNMLFSESETARLSALNEDRKKQLFKYIMYHGPLTSFGHLKKLAGMYDWPTVVSFYFKAINFRRKTINKTHAGNRHHHSL</sequence>
<dbReference type="GO" id="GO:0016740">
    <property type="term" value="F:transferase activity"/>
    <property type="evidence" value="ECO:0007669"/>
    <property type="project" value="UniProtKB-KW"/>
</dbReference>
<evidence type="ECO:0000259" key="1">
    <source>
        <dbReference type="Pfam" id="PF00535"/>
    </source>
</evidence>